<dbReference type="GO" id="GO:0016746">
    <property type="term" value="F:acyltransferase activity"/>
    <property type="evidence" value="ECO:0007669"/>
    <property type="project" value="UniProtKB-KW"/>
</dbReference>
<dbReference type="InterPro" id="IPR001451">
    <property type="entry name" value="Hexapep"/>
</dbReference>
<dbReference type="PANTHER" id="PTHR23416:SF23">
    <property type="entry name" value="ACETYLTRANSFERASE C18B11.09C-RELATED"/>
    <property type="match status" value="1"/>
</dbReference>
<keyword evidence="2 3" id="KW-0808">Transferase</keyword>
<dbReference type="InterPro" id="IPR051159">
    <property type="entry name" value="Hexapeptide_acetyltransf"/>
</dbReference>
<evidence type="ECO:0000256" key="2">
    <source>
        <dbReference type="ARBA" id="ARBA00022679"/>
    </source>
</evidence>
<protein>
    <submittedName>
        <fullName evidence="3">Acyltransferase</fullName>
        <ecNumber evidence="3">2.3.1.-</ecNumber>
    </submittedName>
</protein>
<organism evidence="3 4">
    <name type="scientific">Roseateles violae</name>
    <dbReference type="NCBI Taxonomy" id="3058042"/>
    <lineage>
        <taxon>Bacteria</taxon>
        <taxon>Pseudomonadati</taxon>
        <taxon>Pseudomonadota</taxon>
        <taxon>Betaproteobacteria</taxon>
        <taxon>Burkholderiales</taxon>
        <taxon>Sphaerotilaceae</taxon>
        <taxon>Roseateles</taxon>
    </lineage>
</organism>
<name>A0ABT8DRH7_9BURK</name>
<dbReference type="Pfam" id="PF00132">
    <property type="entry name" value="Hexapep"/>
    <property type="match status" value="1"/>
</dbReference>
<dbReference type="EC" id="2.3.1.-" evidence="3"/>
<keyword evidence="4" id="KW-1185">Reference proteome</keyword>
<gene>
    <name evidence="3" type="ORF">QWJ38_11720</name>
</gene>
<dbReference type="EMBL" id="JAUHHC010000003">
    <property type="protein sequence ID" value="MDN3920949.1"/>
    <property type="molecule type" value="Genomic_DNA"/>
</dbReference>
<reference evidence="3 4" key="1">
    <citation type="submission" date="2023-06" db="EMBL/GenBank/DDBJ databases">
        <title>Pelomonas sp. PFR6 16S ribosomal RNA gene Genome sequencing and assembly.</title>
        <authorList>
            <person name="Woo H."/>
        </authorList>
    </citation>
    <scope>NUCLEOTIDE SEQUENCE [LARGE SCALE GENOMIC DNA]</scope>
    <source>
        <strain evidence="3 4">PFR6</strain>
    </source>
</reference>
<comment type="similarity">
    <text evidence="1">Belongs to the transferase hexapeptide repeat family.</text>
</comment>
<sequence length="198" mass="21784">MSPRNIYRRLLSMTWWRWRFGAFGRNSVLFPPILVTEPERIFIGADVLIRDGARLEVVRPPGATWTPELRIGDRVNIEQGVHIVCQSSVVIEEGVSITPYCAIVDTYHPHDPPDCGPKIGARLPERPTHVHIGAGTFIGTHSVILPDVTIGRGCIIGAGSVVSKDIPDYCIATGAPARVVKRFDLGSRQWLTQAEITG</sequence>
<dbReference type="Proteomes" id="UP001228044">
    <property type="component" value="Unassembled WGS sequence"/>
</dbReference>
<dbReference type="RefSeq" id="WP_290359266.1">
    <property type="nucleotide sequence ID" value="NZ_JAUHHC010000003.1"/>
</dbReference>
<dbReference type="PANTHER" id="PTHR23416">
    <property type="entry name" value="SIALIC ACID SYNTHASE-RELATED"/>
    <property type="match status" value="1"/>
</dbReference>
<evidence type="ECO:0000256" key="1">
    <source>
        <dbReference type="ARBA" id="ARBA00007274"/>
    </source>
</evidence>
<dbReference type="InterPro" id="IPR011004">
    <property type="entry name" value="Trimer_LpxA-like_sf"/>
</dbReference>
<proteinExistence type="inferred from homology"/>
<comment type="caution">
    <text evidence="3">The sequence shown here is derived from an EMBL/GenBank/DDBJ whole genome shotgun (WGS) entry which is preliminary data.</text>
</comment>
<dbReference type="SUPFAM" id="SSF51161">
    <property type="entry name" value="Trimeric LpxA-like enzymes"/>
    <property type="match status" value="1"/>
</dbReference>
<evidence type="ECO:0000313" key="3">
    <source>
        <dbReference type="EMBL" id="MDN3920949.1"/>
    </source>
</evidence>
<evidence type="ECO:0000313" key="4">
    <source>
        <dbReference type="Proteomes" id="UP001228044"/>
    </source>
</evidence>
<dbReference type="Gene3D" id="2.160.10.10">
    <property type="entry name" value="Hexapeptide repeat proteins"/>
    <property type="match status" value="1"/>
</dbReference>
<keyword evidence="3" id="KW-0012">Acyltransferase</keyword>
<accession>A0ABT8DRH7</accession>
<dbReference type="CDD" id="cd04647">
    <property type="entry name" value="LbH_MAT_like"/>
    <property type="match status" value="1"/>
</dbReference>